<feature type="transmembrane region" description="Helical" evidence="1">
    <location>
        <begin position="12"/>
        <end position="38"/>
    </location>
</feature>
<proteinExistence type="predicted"/>
<dbReference type="InterPro" id="IPR045584">
    <property type="entry name" value="Pilin-like"/>
</dbReference>
<evidence type="ECO:0008006" key="4">
    <source>
        <dbReference type="Google" id="ProtNLM"/>
    </source>
</evidence>
<evidence type="ECO:0000313" key="2">
    <source>
        <dbReference type="EMBL" id="MBS8122205.1"/>
    </source>
</evidence>
<keyword evidence="1" id="KW-0812">Transmembrane</keyword>
<evidence type="ECO:0000256" key="1">
    <source>
        <dbReference type="SAM" id="Phobius"/>
    </source>
</evidence>
<dbReference type="InterPro" id="IPR012902">
    <property type="entry name" value="N_methyl_site"/>
</dbReference>
<keyword evidence="1" id="KW-0472">Membrane</keyword>
<dbReference type="SUPFAM" id="SSF54523">
    <property type="entry name" value="Pili subunits"/>
    <property type="match status" value="1"/>
</dbReference>
<gene>
    <name evidence="2" type="ORF">VAMP_171n114</name>
</gene>
<dbReference type="Proteomes" id="UP000680365">
    <property type="component" value="Unassembled WGS sequence"/>
</dbReference>
<dbReference type="Pfam" id="PF07963">
    <property type="entry name" value="N_methyl"/>
    <property type="match status" value="1"/>
</dbReference>
<name>A0ABS5QLY4_9BACT</name>
<dbReference type="NCBIfam" id="TIGR02532">
    <property type="entry name" value="IV_pilin_GFxxxE"/>
    <property type="match status" value="1"/>
</dbReference>
<keyword evidence="1" id="KW-1133">Transmembrane helix</keyword>
<dbReference type="EMBL" id="JAEDAM010000055">
    <property type="protein sequence ID" value="MBS8122205.1"/>
    <property type="molecule type" value="Genomic_DNA"/>
</dbReference>
<feature type="non-terminal residue" evidence="2">
    <location>
        <position position="74"/>
    </location>
</feature>
<evidence type="ECO:0000313" key="3">
    <source>
        <dbReference type="Proteomes" id="UP000680365"/>
    </source>
</evidence>
<organism evidence="2 3">
    <name type="scientific">Candidatus Vampirococcus lugosii</name>
    <dbReference type="NCBI Taxonomy" id="2789015"/>
    <lineage>
        <taxon>Bacteria</taxon>
        <taxon>Candidatus Absconditibacteriota</taxon>
        <taxon>Vampirococcus</taxon>
    </lineage>
</organism>
<keyword evidence="3" id="KW-1185">Reference proteome</keyword>
<accession>A0ABS5QLY4</accession>
<sequence length="74" mass="8612">MFSYKNYSKKGFTLIEMVLVTIILSLVFLVIISTYLGMISSRVQIQARQTLTENTYFMLERLNAVVSDFTIDYE</sequence>
<reference evidence="2 3" key="1">
    <citation type="journal article" date="2021" name="Nat. Commun.">
        <title>Reductive evolution and unique predatory mode in the CPR bacterium Vampirococcus lugosii.</title>
        <authorList>
            <person name="Moreira D."/>
            <person name="Zivanovic Y."/>
            <person name="Lopez-Archilla A.I."/>
            <person name="Iniesto M."/>
            <person name="Lopez-Garcia P."/>
        </authorList>
    </citation>
    <scope>NUCLEOTIDE SEQUENCE [LARGE SCALE GENOMIC DNA]</scope>
    <source>
        <strain evidence="2">Chiprana</strain>
    </source>
</reference>
<protein>
    <recommendedName>
        <fullName evidence="4">Prepilin-type N-terminal cleavage/methylation domain-containing protein</fullName>
    </recommendedName>
</protein>
<comment type="caution">
    <text evidence="2">The sequence shown here is derived from an EMBL/GenBank/DDBJ whole genome shotgun (WGS) entry which is preliminary data.</text>
</comment>
<dbReference type="RefSeq" id="WP_213349576.1">
    <property type="nucleotide sequence ID" value="NZ_JAEDAM010000055.1"/>
</dbReference>
<dbReference type="PROSITE" id="PS00409">
    <property type="entry name" value="PROKAR_NTER_METHYL"/>
    <property type="match status" value="1"/>
</dbReference>